<keyword evidence="2" id="KW-0863">Zinc-finger</keyword>
<organism evidence="5 6">
    <name type="scientific">Trematosphaeria pertusa</name>
    <dbReference type="NCBI Taxonomy" id="390896"/>
    <lineage>
        <taxon>Eukaryota</taxon>
        <taxon>Fungi</taxon>
        <taxon>Dikarya</taxon>
        <taxon>Ascomycota</taxon>
        <taxon>Pezizomycotina</taxon>
        <taxon>Dothideomycetes</taxon>
        <taxon>Pleosporomycetidae</taxon>
        <taxon>Pleosporales</taxon>
        <taxon>Massarineae</taxon>
        <taxon>Trematosphaeriaceae</taxon>
        <taxon>Trematosphaeria</taxon>
    </lineage>
</organism>
<dbReference type="AlphaFoldDB" id="A0A6A6HW43"/>
<evidence type="ECO:0000259" key="4">
    <source>
        <dbReference type="SMART" id="SM01328"/>
    </source>
</evidence>
<dbReference type="SMART" id="SM01328">
    <property type="entry name" value="zf-3CxxC"/>
    <property type="match status" value="1"/>
</dbReference>
<sequence>MARKKPYKPKPEAPISFTFPELHEDVENEVSDEIGSTRFREKHSKRDCNNEHPTNVMGKFKCNNNACSKAGWTSKKVAILIRGYPRNGYNAVVFNQRCKSCNRLGTLILDEQSYVDRVAYRLKKWAGVYMERQSYDRKKGLPHESELCEGCKRGVCRQAFDWDY</sequence>
<dbReference type="EMBL" id="ML987208">
    <property type="protein sequence ID" value="KAF2242405.1"/>
    <property type="molecule type" value="Genomic_DNA"/>
</dbReference>
<keyword evidence="3" id="KW-0862">Zinc</keyword>
<dbReference type="Proteomes" id="UP000800094">
    <property type="component" value="Unassembled WGS sequence"/>
</dbReference>
<dbReference type="RefSeq" id="XP_033677409.1">
    <property type="nucleotide sequence ID" value="XM_033830306.1"/>
</dbReference>
<dbReference type="OrthoDB" id="8121437at2759"/>
<dbReference type="InterPro" id="IPR027377">
    <property type="entry name" value="ZAR1/RTP1-5-like_Znf-3CxxC"/>
</dbReference>
<keyword evidence="6" id="KW-1185">Reference proteome</keyword>
<accession>A0A6A6HW43</accession>
<evidence type="ECO:0000256" key="2">
    <source>
        <dbReference type="ARBA" id="ARBA00022771"/>
    </source>
</evidence>
<feature type="domain" description="3CxxC-type" evidence="4">
    <location>
        <begin position="55"/>
        <end position="154"/>
    </location>
</feature>
<name>A0A6A6HW43_9PLEO</name>
<evidence type="ECO:0000256" key="1">
    <source>
        <dbReference type="ARBA" id="ARBA00022723"/>
    </source>
</evidence>
<dbReference type="GeneID" id="54583636"/>
<evidence type="ECO:0000256" key="3">
    <source>
        <dbReference type="ARBA" id="ARBA00022833"/>
    </source>
</evidence>
<protein>
    <recommendedName>
        <fullName evidence="4">3CxxC-type domain-containing protein</fullName>
    </recommendedName>
</protein>
<evidence type="ECO:0000313" key="5">
    <source>
        <dbReference type="EMBL" id="KAF2242405.1"/>
    </source>
</evidence>
<gene>
    <name evidence="5" type="ORF">BU26DRAFT_524525</name>
</gene>
<dbReference type="GO" id="GO:0008270">
    <property type="term" value="F:zinc ion binding"/>
    <property type="evidence" value="ECO:0007669"/>
    <property type="project" value="UniProtKB-KW"/>
</dbReference>
<keyword evidence="1" id="KW-0479">Metal-binding</keyword>
<proteinExistence type="predicted"/>
<evidence type="ECO:0000313" key="6">
    <source>
        <dbReference type="Proteomes" id="UP000800094"/>
    </source>
</evidence>
<reference evidence="5" key="1">
    <citation type="journal article" date="2020" name="Stud. Mycol.">
        <title>101 Dothideomycetes genomes: a test case for predicting lifestyles and emergence of pathogens.</title>
        <authorList>
            <person name="Haridas S."/>
            <person name="Albert R."/>
            <person name="Binder M."/>
            <person name="Bloem J."/>
            <person name="Labutti K."/>
            <person name="Salamov A."/>
            <person name="Andreopoulos B."/>
            <person name="Baker S."/>
            <person name="Barry K."/>
            <person name="Bills G."/>
            <person name="Bluhm B."/>
            <person name="Cannon C."/>
            <person name="Castanera R."/>
            <person name="Culley D."/>
            <person name="Daum C."/>
            <person name="Ezra D."/>
            <person name="Gonzalez J."/>
            <person name="Henrissat B."/>
            <person name="Kuo A."/>
            <person name="Liang C."/>
            <person name="Lipzen A."/>
            <person name="Lutzoni F."/>
            <person name="Magnuson J."/>
            <person name="Mondo S."/>
            <person name="Nolan M."/>
            <person name="Ohm R."/>
            <person name="Pangilinan J."/>
            <person name="Park H.-J."/>
            <person name="Ramirez L."/>
            <person name="Alfaro M."/>
            <person name="Sun H."/>
            <person name="Tritt A."/>
            <person name="Yoshinaga Y."/>
            <person name="Zwiers L.-H."/>
            <person name="Turgeon B."/>
            <person name="Goodwin S."/>
            <person name="Spatafora J."/>
            <person name="Crous P."/>
            <person name="Grigoriev I."/>
        </authorList>
    </citation>
    <scope>NUCLEOTIDE SEQUENCE</scope>
    <source>
        <strain evidence="5">CBS 122368</strain>
    </source>
</reference>
<dbReference type="Pfam" id="PF13695">
    <property type="entry name" value="Zn_ribbon_3CxxC"/>
    <property type="match status" value="1"/>
</dbReference>